<keyword evidence="3 4" id="KW-0687">Ribonucleoprotein</keyword>
<feature type="region of interest" description="Disordered" evidence="5">
    <location>
        <begin position="1"/>
        <end position="20"/>
    </location>
</feature>
<keyword evidence="2 4" id="KW-0689">Ribosomal protein</keyword>
<dbReference type="Gene3D" id="1.10.10.1760">
    <property type="entry name" value="60S ribosomal protein L36"/>
    <property type="match status" value="1"/>
</dbReference>
<dbReference type="GO" id="GO:1990904">
    <property type="term" value="C:ribonucleoprotein complex"/>
    <property type="evidence" value="ECO:0007669"/>
    <property type="project" value="UniProtKB-KW"/>
</dbReference>
<dbReference type="PANTHER" id="PTHR10114">
    <property type="entry name" value="60S RIBOSOMAL PROTEIN L36"/>
    <property type="match status" value="1"/>
</dbReference>
<dbReference type="GO" id="GO:0005840">
    <property type="term" value="C:ribosome"/>
    <property type="evidence" value="ECO:0007669"/>
    <property type="project" value="UniProtKB-KW"/>
</dbReference>
<reference evidence="6 7" key="1">
    <citation type="submission" date="2020-08" db="EMBL/GenBank/DDBJ databases">
        <title>Plant Genome Project.</title>
        <authorList>
            <person name="Zhang R.-G."/>
        </authorList>
    </citation>
    <scope>NUCLEOTIDE SEQUENCE [LARGE SCALE GENOMIC DNA]</scope>
    <source>
        <tissue evidence="6">Rhizome</tissue>
    </source>
</reference>
<proteinExistence type="inferred from homology"/>
<dbReference type="EMBL" id="JACMSC010000014">
    <property type="protein sequence ID" value="KAG6489162.1"/>
    <property type="molecule type" value="Genomic_DNA"/>
</dbReference>
<dbReference type="Proteomes" id="UP000734854">
    <property type="component" value="Unassembled WGS sequence"/>
</dbReference>
<evidence type="ECO:0000256" key="4">
    <source>
        <dbReference type="RuleBase" id="RU000665"/>
    </source>
</evidence>
<evidence type="ECO:0000256" key="1">
    <source>
        <dbReference type="ARBA" id="ARBA00006509"/>
    </source>
</evidence>
<dbReference type="GO" id="GO:0003735">
    <property type="term" value="F:structural constituent of ribosome"/>
    <property type="evidence" value="ECO:0007669"/>
    <property type="project" value="InterPro"/>
</dbReference>
<comment type="similarity">
    <text evidence="1 4">Belongs to the eukaryotic ribosomal protein eL36 family.</text>
</comment>
<evidence type="ECO:0000256" key="3">
    <source>
        <dbReference type="ARBA" id="ARBA00023274"/>
    </source>
</evidence>
<sequence>MAPPQPKTGSLLGLTKGTSSPEGSCLLDLQAEKGCESQLLKVDVLISGRLSAVSFLFLFASGNWNLIRDVAGFAPYEKRITELVKVGKDKRALKVAN</sequence>
<evidence type="ECO:0000256" key="2">
    <source>
        <dbReference type="ARBA" id="ARBA00022980"/>
    </source>
</evidence>
<dbReference type="AlphaFoldDB" id="A0A8J5FGU4"/>
<evidence type="ECO:0000313" key="7">
    <source>
        <dbReference type="Proteomes" id="UP000734854"/>
    </source>
</evidence>
<protein>
    <recommendedName>
        <fullName evidence="4">60S ribosomal protein L36</fullName>
    </recommendedName>
</protein>
<dbReference type="PROSITE" id="PS01190">
    <property type="entry name" value="RIBOSOMAL_L36E"/>
    <property type="match status" value="1"/>
</dbReference>
<evidence type="ECO:0000256" key="5">
    <source>
        <dbReference type="SAM" id="MobiDB-lite"/>
    </source>
</evidence>
<dbReference type="Pfam" id="PF01158">
    <property type="entry name" value="Ribosomal_L36e"/>
    <property type="match status" value="1"/>
</dbReference>
<dbReference type="InterPro" id="IPR038097">
    <property type="entry name" value="Ribosomal_eL36_sf"/>
</dbReference>
<comment type="caution">
    <text evidence="6">The sequence shown here is derived from an EMBL/GenBank/DDBJ whole genome shotgun (WGS) entry which is preliminary data.</text>
</comment>
<dbReference type="GO" id="GO:0006412">
    <property type="term" value="P:translation"/>
    <property type="evidence" value="ECO:0007669"/>
    <property type="project" value="InterPro"/>
</dbReference>
<gene>
    <name evidence="6" type="ORF">ZIOFF_050422</name>
</gene>
<evidence type="ECO:0000313" key="6">
    <source>
        <dbReference type="EMBL" id="KAG6489162.1"/>
    </source>
</evidence>
<name>A0A8J5FGU4_ZINOF</name>
<dbReference type="InterPro" id="IPR000509">
    <property type="entry name" value="Ribosomal_eL36"/>
</dbReference>
<organism evidence="6 7">
    <name type="scientific">Zingiber officinale</name>
    <name type="common">Ginger</name>
    <name type="synonym">Amomum zingiber</name>
    <dbReference type="NCBI Taxonomy" id="94328"/>
    <lineage>
        <taxon>Eukaryota</taxon>
        <taxon>Viridiplantae</taxon>
        <taxon>Streptophyta</taxon>
        <taxon>Embryophyta</taxon>
        <taxon>Tracheophyta</taxon>
        <taxon>Spermatophyta</taxon>
        <taxon>Magnoliopsida</taxon>
        <taxon>Liliopsida</taxon>
        <taxon>Zingiberales</taxon>
        <taxon>Zingiberaceae</taxon>
        <taxon>Zingiber</taxon>
    </lineage>
</organism>
<accession>A0A8J5FGU4</accession>
<keyword evidence="7" id="KW-1185">Reference proteome</keyword>